<protein>
    <recommendedName>
        <fullName evidence="4">Flp family type IVb pilin</fullName>
    </recommendedName>
</protein>
<evidence type="ECO:0008006" key="4">
    <source>
        <dbReference type="Google" id="ProtNLM"/>
    </source>
</evidence>
<feature type="transmembrane region" description="Helical" evidence="1">
    <location>
        <begin position="12"/>
        <end position="36"/>
    </location>
</feature>
<sequence length="74" mass="7937">MMNRRKRGQSMVEYALGIGCVAALCVVALGSLGHIAGDMVWKVEQATNYGGTKSTEPGRTIQITGDNAKPWIID</sequence>
<dbReference type="Proteomes" id="UP000664277">
    <property type="component" value="Unassembled WGS sequence"/>
</dbReference>
<accession>A0A8J7PBQ8</accession>
<proteinExistence type="predicted"/>
<gene>
    <name evidence="2" type="ORF">J0M35_15000</name>
</gene>
<keyword evidence="1" id="KW-0472">Membrane</keyword>
<keyword evidence="1" id="KW-0812">Transmembrane</keyword>
<dbReference type="EMBL" id="JAFLCK010000023">
    <property type="protein sequence ID" value="MBN8661672.1"/>
    <property type="molecule type" value="Genomic_DNA"/>
</dbReference>
<comment type="caution">
    <text evidence="2">The sequence shown here is derived from an EMBL/GenBank/DDBJ whole genome shotgun (WGS) entry which is preliminary data.</text>
</comment>
<reference evidence="2" key="1">
    <citation type="submission" date="2021-02" db="EMBL/GenBank/DDBJ databases">
        <title>Genome-Resolved Metagenomics of a Microbial Community Performing Photosynthetic Biological Nutrient Removal.</title>
        <authorList>
            <person name="Mcdaniel E.A."/>
        </authorList>
    </citation>
    <scope>NUCLEOTIDE SEQUENCE</scope>
    <source>
        <strain evidence="2">UWPOB_OBS1</strain>
    </source>
</reference>
<organism evidence="2 3">
    <name type="scientific">Candidatus Obscuribacter phosphatis</name>
    <dbReference type="NCBI Taxonomy" id="1906157"/>
    <lineage>
        <taxon>Bacteria</taxon>
        <taxon>Bacillati</taxon>
        <taxon>Candidatus Melainabacteria</taxon>
        <taxon>Candidatus Obscuribacterales</taxon>
        <taxon>Candidatus Obscuribacteraceae</taxon>
        <taxon>Candidatus Obscuribacter</taxon>
    </lineage>
</organism>
<dbReference type="AlphaFoldDB" id="A0A8J7PBQ8"/>
<evidence type="ECO:0000256" key="1">
    <source>
        <dbReference type="SAM" id="Phobius"/>
    </source>
</evidence>
<evidence type="ECO:0000313" key="2">
    <source>
        <dbReference type="EMBL" id="MBN8661672.1"/>
    </source>
</evidence>
<keyword evidence="1" id="KW-1133">Transmembrane helix</keyword>
<evidence type="ECO:0000313" key="3">
    <source>
        <dbReference type="Proteomes" id="UP000664277"/>
    </source>
</evidence>
<name>A0A8J7PBQ8_9BACT</name>